<evidence type="ECO:0000256" key="1">
    <source>
        <dbReference type="SAM" id="Phobius"/>
    </source>
</evidence>
<name>A0A3A8AIU2_9HYPH</name>
<keyword evidence="1" id="KW-1133">Transmembrane helix</keyword>
<evidence type="ECO:0000313" key="2">
    <source>
        <dbReference type="EMBL" id="RKF05621.1"/>
    </source>
</evidence>
<accession>A0A3A8AIU2</accession>
<dbReference type="EMBL" id="QFWV02000008">
    <property type="protein sequence ID" value="RKF05621.1"/>
    <property type="molecule type" value="Genomic_DNA"/>
</dbReference>
<dbReference type="AlphaFoldDB" id="A0A3A8AIU2"/>
<keyword evidence="3" id="KW-1185">Reference proteome</keyword>
<feature type="transmembrane region" description="Helical" evidence="1">
    <location>
        <begin position="31"/>
        <end position="51"/>
    </location>
</feature>
<reference evidence="2 3" key="1">
    <citation type="journal article" date="2018" name="Int. J. Syst. Bacteriol.">
        <title>Oceaniradius stylonemae gen. nov., sp. nov., isolated from a red alga, Stylonema cornu-cervi.</title>
        <authorList>
            <person name="Jeong S."/>
        </authorList>
    </citation>
    <scope>NUCLEOTIDE SEQUENCE [LARGE SCALE GENOMIC DNA]</scope>
    <source>
        <strain evidence="2 3">StC1</strain>
    </source>
</reference>
<proteinExistence type="predicted"/>
<protein>
    <submittedName>
        <fullName evidence="2">Uncharacterized protein</fullName>
    </submittedName>
</protein>
<keyword evidence="1" id="KW-0472">Membrane</keyword>
<feature type="transmembrane region" description="Helical" evidence="1">
    <location>
        <begin position="71"/>
        <end position="89"/>
    </location>
</feature>
<comment type="caution">
    <text evidence="2">The sequence shown here is derived from an EMBL/GenBank/DDBJ whole genome shotgun (WGS) entry which is preliminary data.</text>
</comment>
<organism evidence="2 3">
    <name type="scientific">Oceaniradius stylonematis</name>
    <dbReference type="NCBI Taxonomy" id="2184161"/>
    <lineage>
        <taxon>Bacteria</taxon>
        <taxon>Pseudomonadati</taxon>
        <taxon>Pseudomonadota</taxon>
        <taxon>Alphaproteobacteria</taxon>
        <taxon>Hyphomicrobiales</taxon>
        <taxon>Ahrensiaceae</taxon>
        <taxon>Oceaniradius</taxon>
    </lineage>
</organism>
<keyword evidence="1" id="KW-0812">Transmembrane</keyword>
<sequence length="98" mass="11346">MNEHEYPYSLIILWVSMPLGFWLSRWFRDDWRFYPVSLAPLAVALISRYSGLFDFAPLNHPLPDLGNMGNSVVYVGVAVALSVWLGMRVRDSRQKDEQ</sequence>
<gene>
    <name evidence="2" type="ORF">DEM25_013455</name>
</gene>
<evidence type="ECO:0000313" key="3">
    <source>
        <dbReference type="Proteomes" id="UP000246132"/>
    </source>
</evidence>
<dbReference type="Proteomes" id="UP000246132">
    <property type="component" value="Unassembled WGS sequence"/>
</dbReference>
<dbReference type="RefSeq" id="WP_109766252.1">
    <property type="nucleotide sequence ID" value="NZ_QFWV02000008.1"/>
</dbReference>
<feature type="transmembrane region" description="Helical" evidence="1">
    <location>
        <begin position="6"/>
        <end position="24"/>
    </location>
</feature>